<name>A0A2P6S455_ROSCH</name>
<organism evidence="1 2">
    <name type="scientific">Rosa chinensis</name>
    <name type="common">China rose</name>
    <dbReference type="NCBI Taxonomy" id="74649"/>
    <lineage>
        <taxon>Eukaryota</taxon>
        <taxon>Viridiplantae</taxon>
        <taxon>Streptophyta</taxon>
        <taxon>Embryophyta</taxon>
        <taxon>Tracheophyta</taxon>
        <taxon>Spermatophyta</taxon>
        <taxon>Magnoliopsida</taxon>
        <taxon>eudicotyledons</taxon>
        <taxon>Gunneridae</taxon>
        <taxon>Pentapetalae</taxon>
        <taxon>rosids</taxon>
        <taxon>fabids</taxon>
        <taxon>Rosales</taxon>
        <taxon>Rosaceae</taxon>
        <taxon>Rosoideae</taxon>
        <taxon>Rosoideae incertae sedis</taxon>
        <taxon>Rosa</taxon>
    </lineage>
</organism>
<protein>
    <submittedName>
        <fullName evidence="1">Uncharacterized protein</fullName>
    </submittedName>
</protein>
<evidence type="ECO:0000313" key="1">
    <source>
        <dbReference type="EMBL" id="PRQ53464.1"/>
    </source>
</evidence>
<reference evidence="1 2" key="1">
    <citation type="journal article" date="2018" name="Nat. Genet.">
        <title>The Rosa genome provides new insights in the design of modern roses.</title>
        <authorList>
            <person name="Bendahmane M."/>
        </authorList>
    </citation>
    <scope>NUCLEOTIDE SEQUENCE [LARGE SCALE GENOMIC DNA]</scope>
    <source>
        <strain evidence="2">cv. Old Blush</strain>
    </source>
</reference>
<keyword evidence="2" id="KW-1185">Reference proteome</keyword>
<dbReference type="Gramene" id="PRQ53464">
    <property type="protein sequence ID" value="PRQ53464"/>
    <property type="gene ID" value="RchiOBHm_Chr2g0166811"/>
</dbReference>
<comment type="caution">
    <text evidence="1">The sequence shown here is derived from an EMBL/GenBank/DDBJ whole genome shotgun (WGS) entry which is preliminary data.</text>
</comment>
<gene>
    <name evidence="1" type="ORF">RchiOBHm_Chr2g0166811</name>
</gene>
<dbReference type="EMBL" id="PDCK01000040">
    <property type="protein sequence ID" value="PRQ53464.1"/>
    <property type="molecule type" value="Genomic_DNA"/>
</dbReference>
<sequence>MLAVSLKLTPFFKICFLSPDCNGCSNVQSIGTTSLHFATYSPCIPRCQQPSSLPSPLLSTADGWCPADLSGEGRRRLVGVDDGCR</sequence>
<dbReference type="AlphaFoldDB" id="A0A2P6S455"/>
<proteinExistence type="predicted"/>
<dbReference type="Proteomes" id="UP000238479">
    <property type="component" value="Chromosome 2"/>
</dbReference>
<evidence type="ECO:0000313" key="2">
    <source>
        <dbReference type="Proteomes" id="UP000238479"/>
    </source>
</evidence>
<accession>A0A2P6S455</accession>